<reference evidence="1" key="1">
    <citation type="journal article" date="2019" name="bioRxiv">
        <title>The Genome of the Zebra Mussel, Dreissena polymorpha: A Resource for Invasive Species Research.</title>
        <authorList>
            <person name="McCartney M.A."/>
            <person name="Auch B."/>
            <person name="Kono T."/>
            <person name="Mallez S."/>
            <person name="Zhang Y."/>
            <person name="Obille A."/>
            <person name="Becker A."/>
            <person name="Abrahante J.E."/>
            <person name="Garbe J."/>
            <person name="Badalamenti J.P."/>
            <person name="Herman A."/>
            <person name="Mangelson H."/>
            <person name="Liachko I."/>
            <person name="Sullivan S."/>
            <person name="Sone E.D."/>
            <person name="Koren S."/>
            <person name="Silverstein K.A.T."/>
            <person name="Beckman K.B."/>
            <person name="Gohl D.M."/>
        </authorList>
    </citation>
    <scope>NUCLEOTIDE SEQUENCE</scope>
    <source>
        <strain evidence="1">Duluth1</strain>
        <tissue evidence="1">Whole animal</tissue>
    </source>
</reference>
<proteinExistence type="predicted"/>
<protein>
    <submittedName>
        <fullName evidence="1">Uncharacterized protein</fullName>
    </submittedName>
</protein>
<dbReference type="Proteomes" id="UP000828390">
    <property type="component" value="Unassembled WGS sequence"/>
</dbReference>
<organism evidence="1 2">
    <name type="scientific">Dreissena polymorpha</name>
    <name type="common">Zebra mussel</name>
    <name type="synonym">Mytilus polymorpha</name>
    <dbReference type="NCBI Taxonomy" id="45954"/>
    <lineage>
        <taxon>Eukaryota</taxon>
        <taxon>Metazoa</taxon>
        <taxon>Spiralia</taxon>
        <taxon>Lophotrochozoa</taxon>
        <taxon>Mollusca</taxon>
        <taxon>Bivalvia</taxon>
        <taxon>Autobranchia</taxon>
        <taxon>Heteroconchia</taxon>
        <taxon>Euheterodonta</taxon>
        <taxon>Imparidentia</taxon>
        <taxon>Neoheterodontei</taxon>
        <taxon>Myida</taxon>
        <taxon>Dreissenoidea</taxon>
        <taxon>Dreissenidae</taxon>
        <taxon>Dreissena</taxon>
    </lineage>
</organism>
<evidence type="ECO:0000313" key="1">
    <source>
        <dbReference type="EMBL" id="KAH3843984.1"/>
    </source>
</evidence>
<name>A0A9D4KQS8_DREPO</name>
<dbReference type="EMBL" id="JAIWYP010000004">
    <property type="protein sequence ID" value="KAH3843984.1"/>
    <property type="molecule type" value="Genomic_DNA"/>
</dbReference>
<evidence type="ECO:0000313" key="2">
    <source>
        <dbReference type="Proteomes" id="UP000828390"/>
    </source>
</evidence>
<dbReference type="AlphaFoldDB" id="A0A9D4KQS8"/>
<accession>A0A9D4KQS8</accession>
<comment type="caution">
    <text evidence="1">The sequence shown here is derived from an EMBL/GenBank/DDBJ whole genome shotgun (WGS) entry which is preliminary data.</text>
</comment>
<reference evidence="1" key="2">
    <citation type="submission" date="2020-11" db="EMBL/GenBank/DDBJ databases">
        <authorList>
            <person name="McCartney M.A."/>
            <person name="Auch B."/>
            <person name="Kono T."/>
            <person name="Mallez S."/>
            <person name="Becker A."/>
            <person name="Gohl D.M."/>
            <person name="Silverstein K.A.T."/>
            <person name="Koren S."/>
            <person name="Bechman K.B."/>
            <person name="Herman A."/>
            <person name="Abrahante J.E."/>
            <person name="Garbe J."/>
        </authorList>
    </citation>
    <scope>NUCLEOTIDE SEQUENCE</scope>
    <source>
        <strain evidence="1">Duluth1</strain>
        <tissue evidence="1">Whole animal</tissue>
    </source>
</reference>
<gene>
    <name evidence="1" type="ORF">DPMN_117524</name>
</gene>
<keyword evidence="2" id="KW-1185">Reference proteome</keyword>
<sequence>MIDKRYDPDVIRTRNLLIWSQTRYRCATESIGTLCIALAWCGPMDRRLTTYQEIAGSSAAAKMNKFDHRSIDPRLAFDKKCDPVVICARPVNPVPTVITTIVHLNR</sequence>